<feature type="domain" description="Amidase" evidence="4">
    <location>
        <begin position="79"/>
        <end position="531"/>
    </location>
</feature>
<comment type="similarity">
    <text evidence="1">Belongs to the amidase family.</text>
</comment>
<accession>A0A8H6VHB1</accession>
<protein>
    <submittedName>
        <fullName evidence="5">Acetamidase</fullName>
    </submittedName>
</protein>
<feature type="active site" description="Acyl-ester intermediate" evidence="3">
    <location>
        <position position="236"/>
    </location>
</feature>
<comment type="caution">
    <text evidence="5">The sequence shown here is derived from an EMBL/GenBank/DDBJ whole genome shotgun (WGS) entry which is preliminary data.</text>
</comment>
<dbReference type="SUPFAM" id="SSF75304">
    <property type="entry name" value="Amidase signature (AS) enzymes"/>
    <property type="match status" value="1"/>
</dbReference>
<dbReference type="PANTHER" id="PTHR46072">
    <property type="entry name" value="AMIDASE-RELATED-RELATED"/>
    <property type="match status" value="1"/>
</dbReference>
<dbReference type="GO" id="GO:0016787">
    <property type="term" value="F:hydrolase activity"/>
    <property type="evidence" value="ECO:0007669"/>
    <property type="project" value="UniProtKB-KW"/>
</dbReference>
<dbReference type="PIRSF" id="PIRSF001221">
    <property type="entry name" value="Amidase_fungi"/>
    <property type="match status" value="1"/>
</dbReference>
<dbReference type="OrthoDB" id="6428749at2759"/>
<dbReference type="InterPro" id="IPR023631">
    <property type="entry name" value="Amidase_dom"/>
</dbReference>
<evidence type="ECO:0000256" key="2">
    <source>
        <dbReference type="ARBA" id="ARBA00022801"/>
    </source>
</evidence>
<feature type="active site" description="Charge relay system" evidence="3">
    <location>
        <position position="211"/>
    </location>
</feature>
<dbReference type="Pfam" id="PF01425">
    <property type="entry name" value="Amidase"/>
    <property type="match status" value="1"/>
</dbReference>
<evidence type="ECO:0000256" key="3">
    <source>
        <dbReference type="PIRSR" id="PIRSR001221-1"/>
    </source>
</evidence>
<sequence>MDAHVESYMTVAARAQKNVLDSIPKQWRLSVEAKARAQTIPKRGIVECGILSRRQIIITELSASELLQRIYDGRLSSYDVTEAFCARAAIAHQLVNCLVDFFPEEALAQAKALDDEFARTKRLVGELHGLPLAVKDDHFVKGKVVTMGYTAWVSNPPCLDDSSPVKIMKDAGAIIFARTCMPHTGMALETVSNLWGRTLNSHNVNFGAGGSSGGDGTLVAHRGTPAAPLATDIGGSIRAPAAFNGCYGMRPTAIRVPLAGTATTVSGNTSIKCSAGPIATSLDDVQLFSRLLVTHPTIPDDPSAILGFWEDRPPVPSKLRIGVWSTDGVVDPHPPVQRALREATAKLVAAGHEVVGFKFPFDLWQAALTAWALYLQTGAREHKAILQSAGEPGIAQFLSYLETFKSRELSVPELFAHNSAVGAYKTLFYNAWEASGIDCIVCPSGPMASVPHNFPVWWGYTAIWNLLDYPSVIMPLKDFKINAEQDPKDMAYQPRDNPFDGPNWQLYDPELWKTQPVTVQVVGRPCRDEALIAACEIVDHIINADQQSESTKHAEPEREVARL</sequence>
<organism evidence="5 6">
    <name type="scientific">Pseudocercospora fuligena</name>
    <dbReference type="NCBI Taxonomy" id="685502"/>
    <lineage>
        <taxon>Eukaryota</taxon>
        <taxon>Fungi</taxon>
        <taxon>Dikarya</taxon>
        <taxon>Ascomycota</taxon>
        <taxon>Pezizomycotina</taxon>
        <taxon>Dothideomycetes</taxon>
        <taxon>Dothideomycetidae</taxon>
        <taxon>Mycosphaerellales</taxon>
        <taxon>Mycosphaerellaceae</taxon>
        <taxon>Pseudocercospora</taxon>
    </lineage>
</organism>
<dbReference type="Proteomes" id="UP000660729">
    <property type="component" value="Unassembled WGS sequence"/>
</dbReference>
<dbReference type="AlphaFoldDB" id="A0A8H6VHB1"/>
<evidence type="ECO:0000313" key="5">
    <source>
        <dbReference type="EMBL" id="KAF7190467.1"/>
    </source>
</evidence>
<evidence type="ECO:0000313" key="6">
    <source>
        <dbReference type="Proteomes" id="UP000660729"/>
    </source>
</evidence>
<feature type="active site" description="Charge relay system" evidence="3">
    <location>
        <position position="135"/>
    </location>
</feature>
<proteinExistence type="inferred from homology"/>
<gene>
    <name evidence="5" type="ORF">HII31_08181</name>
</gene>
<dbReference type="Gene3D" id="3.90.1300.10">
    <property type="entry name" value="Amidase signature (AS) domain"/>
    <property type="match status" value="1"/>
</dbReference>
<dbReference type="EMBL" id="JABCIY010000169">
    <property type="protein sequence ID" value="KAF7190467.1"/>
    <property type="molecule type" value="Genomic_DNA"/>
</dbReference>
<keyword evidence="2" id="KW-0378">Hydrolase</keyword>
<keyword evidence="6" id="KW-1185">Reference proteome</keyword>
<evidence type="ECO:0000259" key="4">
    <source>
        <dbReference type="Pfam" id="PF01425"/>
    </source>
</evidence>
<reference evidence="5" key="1">
    <citation type="submission" date="2020-04" db="EMBL/GenBank/DDBJ databases">
        <title>Draft genome resource of the tomato pathogen Pseudocercospora fuligena.</title>
        <authorList>
            <person name="Zaccaron A."/>
        </authorList>
    </citation>
    <scope>NUCLEOTIDE SEQUENCE</scope>
    <source>
        <strain evidence="5">PF001</strain>
    </source>
</reference>
<name>A0A8H6VHB1_9PEZI</name>
<evidence type="ECO:0000256" key="1">
    <source>
        <dbReference type="ARBA" id="ARBA00009199"/>
    </source>
</evidence>
<dbReference type="InterPro" id="IPR036928">
    <property type="entry name" value="AS_sf"/>
</dbReference>